<dbReference type="AlphaFoldDB" id="A0A9W7IV64"/>
<proteinExistence type="predicted"/>
<accession>A0A9W7IV64</accession>
<dbReference type="Proteomes" id="UP001165190">
    <property type="component" value="Unassembled WGS sequence"/>
</dbReference>
<dbReference type="OrthoDB" id="1434404at2759"/>
<comment type="caution">
    <text evidence="1">The sequence shown here is derived from an EMBL/GenBank/DDBJ whole genome shotgun (WGS) entry which is preliminary data.</text>
</comment>
<dbReference type="Gene3D" id="2.40.70.10">
    <property type="entry name" value="Acid Proteases"/>
    <property type="match status" value="1"/>
</dbReference>
<keyword evidence="2" id="KW-1185">Reference proteome</keyword>
<reference evidence="1" key="1">
    <citation type="submission" date="2023-05" db="EMBL/GenBank/DDBJ databases">
        <title>Genome and transcriptome analyses reveal genes involved in the formation of fine ridges on petal epidermal cells in Hibiscus trionum.</title>
        <authorList>
            <person name="Koshimizu S."/>
            <person name="Masuda S."/>
            <person name="Ishii T."/>
            <person name="Shirasu K."/>
            <person name="Hoshino A."/>
            <person name="Arita M."/>
        </authorList>
    </citation>
    <scope>NUCLEOTIDE SEQUENCE</scope>
    <source>
        <strain evidence="1">Hamamatsu line</strain>
    </source>
</reference>
<dbReference type="PANTHER" id="PTHR33067">
    <property type="entry name" value="RNA-DIRECTED DNA POLYMERASE-RELATED"/>
    <property type="match status" value="1"/>
</dbReference>
<sequence length="154" mass="17206">MRLSGNEKVNLGENILAIFQKPLPPKYKEQGMFAIPCKIGKVGIKRAMCDLGASINVMPLSVYNKILTEPLKETRVTVQLADRSIIYPEGVLENVLVHVKNLIFPADFYIIDMENDRSNNRSEILLGRPFLSTAHTKIDVRDGILTMEFDGGSS</sequence>
<dbReference type="SUPFAM" id="SSF50630">
    <property type="entry name" value="Acid proteases"/>
    <property type="match status" value="1"/>
</dbReference>
<evidence type="ECO:0000313" key="2">
    <source>
        <dbReference type="Proteomes" id="UP001165190"/>
    </source>
</evidence>
<dbReference type="EMBL" id="BSYR01000035">
    <property type="protein sequence ID" value="GMJ01879.1"/>
    <property type="molecule type" value="Genomic_DNA"/>
</dbReference>
<name>A0A9W7IV64_HIBTR</name>
<evidence type="ECO:0000313" key="1">
    <source>
        <dbReference type="EMBL" id="GMJ01879.1"/>
    </source>
</evidence>
<gene>
    <name evidence="1" type="ORF">HRI_003857100</name>
</gene>
<organism evidence="1 2">
    <name type="scientific">Hibiscus trionum</name>
    <name type="common">Flower of an hour</name>
    <dbReference type="NCBI Taxonomy" id="183268"/>
    <lineage>
        <taxon>Eukaryota</taxon>
        <taxon>Viridiplantae</taxon>
        <taxon>Streptophyta</taxon>
        <taxon>Embryophyta</taxon>
        <taxon>Tracheophyta</taxon>
        <taxon>Spermatophyta</taxon>
        <taxon>Magnoliopsida</taxon>
        <taxon>eudicotyledons</taxon>
        <taxon>Gunneridae</taxon>
        <taxon>Pentapetalae</taxon>
        <taxon>rosids</taxon>
        <taxon>malvids</taxon>
        <taxon>Malvales</taxon>
        <taxon>Malvaceae</taxon>
        <taxon>Malvoideae</taxon>
        <taxon>Hibiscus</taxon>
    </lineage>
</organism>
<protein>
    <recommendedName>
        <fullName evidence="3">Aspartic peptidase DDI1-type domain-containing protein</fullName>
    </recommendedName>
</protein>
<dbReference type="InterPro" id="IPR021109">
    <property type="entry name" value="Peptidase_aspartic_dom_sf"/>
</dbReference>
<dbReference type="CDD" id="cd00303">
    <property type="entry name" value="retropepsin_like"/>
    <property type="match status" value="1"/>
</dbReference>
<dbReference type="PANTHER" id="PTHR33067:SF15">
    <property type="entry name" value="RNA-DIRECTED DNA POLYMERASE"/>
    <property type="match status" value="1"/>
</dbReference>
<evidence type="ECO:0008006" key="3">
    <source>
        <dbReference type="Google" id="ProtNLM"/>
    </source>
</evidence>